<name>A0ABR4I7S8_9EURO</name>
<evidence type="ECO:0008006" key="3">
    <source>
        <dbReference type="Google" id="ProtNLM"/>
    </source>
</evidence>
<accession>A0ABR4I7S8</accession>
<protein>
    <recommendedName>
        <fullName evidence="3">Restriction endonuclease domain-containing protein</fullName>
    </recommendedName>
</protein>
<evidence type="ECO:0000313" key="1">
    <source>
        <dbReference type="EMBL" id="KAL2823801.1"/>
    </source>
</evidence>
<proteinExistence type="predicted"/>
<sequence>MEGKNNEDPRIKVKPAKNFFVPVTEEFLAKQEVQYQPIMCPDGIQIESGTSIEHCQLAYSVYQLTQWSVALGESLGQPKKVYCVDKIAESPQSFAKEFSPHVHSDDEPTWKPTSSSWNEKRPHFKLCAINALEGDPGRLLRAELLMTVAEVTTRMLKGECKGFHTIRWGFPPPLFLRRAALMFIF</sequence>
<dbReference type="Proteomes" id="UP001610335">
    <property type="component" value="Unassembled WGS sequence"/>
</dbReference>
<dbReference type="EMBL" id="JBFXLS010000049">
    <property type="protein sequence ID" value="KAL2823801.1"/>
    <property type="molecule type" value="Genomic_DNA"/>
</dbReference>
<gene>
    <name evidence="1" type="ORF">BDW59DRAFT_162964</name>
</gene>
<keyword evidence="2" id="KW-1185">Reference proteome</keyword>
<evidence type="ECO:0000313" key="2">
    <source>
        <dbReference type="Proteomes" id="UP001610335"/>
    </source>
</evidence>
<organism evidence="1 2">
    <name type="scientific">Aspergillus cavernicola</name>
    <dbReference type="NCBI Taxonomy" id="176166"/>
    <lineage>
        <taxon>Eukaryota</taxon>
        <taxon>Fungi</taxon>
        <taxon>Dikarya</taxon>
        <taxon>Ascomycota</taxon>
        <taxon>Pezizomycotina</taxon>
        <taxon>Eurotiomycetes</taxon>
        <taxon>Eurotiomycetidae</taxon>
        <taxon>Eurotiales</taxon>
        <taxon>Aspergillaceae</taxon>
        <taxon>Aspergillus</taxon>
        <taxon>Aspergillus subgen. Nidulantes</taxon>
    </lineage>
</organism>
<comment type="caution">
    <text evidence="1">The sequence shown here is derived from an EMBL/GenBank/DDBJ whole genome shotgun (WGS) entry which is preliminary data.</text>
</comment>
<reference evidence="1 2" key="1">
    <citation type="submission" date="2024-07" db="EMBL/GenBank/DDBJ databases">
        <title>Section-level genome sequencing and comparative genomics of Aspergillus sections Usti and Cavernicolus.</title>
        <authorList>
            <consortium name="Lawrence Berkeley National Laboratory"/>
            <person name="Nybo J.L."/>
            <person name="Vesth T.C."/>
            <person name="Theobald S."/>
            <person name="Frisvad J.C."/>
            <person name="Larsen T.O."/>
            <person name="Kjaerboelling I."/>
            <person name="Rothschild-Mancinelli K."/>
            <person name="Lyhne E.K."/>
            <person name="Kogle M.E."/>
            <person name="Barry K."/>
            <person name="Clum A."/>
            <person name="Na H."/>
            <person name="Ledsgaard L."/>
            <person name="Lin J."/>
            <person name="Lipzen A."/>
            <person name="Kuo A."/>
            <person name="Riley R."/>
            <person name="Mondo S."/>
            <person name="LaButti K."/>
            <person name="Haridas S."/>
            <person name="Pangalinan J."/>
            <person name="Salamov A.A."/>
            <person name="Simmons B.A."/>
            <person name="Magnuson J.K."/>
            <person name="Chen J."/>
            <person name="Drula E."/>
            <person name="Henrissat B."/>
            <person name="Wiebenga A."/>
            <person name="Lubbers R.J."/>
            <person name="Gomes A.C."/>
            <person name="Makela M.R."/>
            <person name="Stajich J."/>
            <person name="Grigoriev I.V."/>
            <person name="Mortensen U.H."/>
            <person name="De vries R.P."/>
            <person name="Baker S.E."/>
            <person name="Andersen M.R."/>
        </authorList>
    </citation>
    <scope>NUCLEOTIDE SEQUENCE [LARGE SCALE GENOMIC DNA]</scope>
    <source>
        <strain evidence="1 2">CBS 600.67</strain>
    </source>
</reference>